<evidence type="ECO:0000313" key="1">
    <source>
        <dbReference type="EMBL" id="VAV85283.1"/>
    </source>
</evidence>
<dbReference type="EMBL" id="UOEA01000084">
    <property type="protein sequence ID" value="VAV85283.1"/>
    <property type="molecule type" value="Genomic_DNA"/>
</dbReference>
<dbReference type="AlphaFoldDB" id="A0A3B0RL80"/>
<protein>
    <submittedName>
        <fullName evidence="1">Uncharacterized protein</fullName>
    </submittedName>
</protein>
<sequence length="253" mass="28377">MYDPEIDVDRNNPAGRLHHILSNALSQPDNLTLEEVWFKVFEIENGPLSEIFPYIHKTNNTLNELKATLNKVDDKNYALFTKHLHRVDQFINTNNFSTIWGSIRSKLTEATLDSLAFCSAELSKMPDCESCIEEQELADLLKEVDELICTIVSASLNESLKLLLIKQLNQIRQAILEYKIVGIDSLSNAYASNLGTITINNSSFLNNKDTEEVQSYIRVLSKIDIFLSVALNIKALAPGAAAIMKQLSAFLVT</sequence>
<name>A0A3B0RL80_9ZZZZ</name>
<organism evidence="1">
    <name type="scientific">hydrothermal vent metagenome</name>
    <dbReference type="NCBI Taxonomy" id="652676"/>
    <lineage>
        <taxon>unclassified sequences</taxon>
        <taxon>metagenomes</taxon>
        <taxon>ecological metagenomes</taxon>
    </lineage>
</organism>
<proteinExistence type="predicted"/>
<accession>A0A3B0RL80</accession>
<gene>
    <name evidence="1" type="ORF">MNBD_DELTA01-1199</name>
</gene>
<reference evidence="1" key="1">
    <citation type="submission" date="2018-06" db="EMBL/GenBank/DDBJ databases">
        <authorList>
            <person name="Zhirakovskaya E."/>
        </authorList>
    </citation>
    <scope>NUCLEOTIDE SEQUENCE</scope>
</reference>